<dbReference type="GO" id="GO:0043565">
    <property type="term" value="F:sequence-specific DNA binding"/>
    <property type="evidence" value="ECO:0007669"/>
    <property type="project" value="InterPro"/>
</dbReference>
<evidence type="ECO:0000256" key="2">
    <source>
        <dbReference type="ARBA" id="ARBA00022840"/>
    </source>
</evidence>
<dbReference type="GO" id="GO:0005524">
    <property type="term" value="F:ATP binding"/>
    <property type="evidence" value="ECO:0007669"/>
    <property type="project" value="UniProtKB-KW"/>
</dbReference>
<keyword evidence="3" id="KW-0805">Transcription regulation</keyword>
<dbReference type="Gene3D" id="3.30.450.20">
    <property type="entry name" value="PAS domain"/>
    <property type="match status" value="1"/>
</dbReference>
<gene>
    <name evidence="8" type="ORF">SAMN04488500_1413</name>
</gene>
<dbReference type="InterPro" id="IPR002078">
    <property type="entry name" value="Sigma_54_int"/>
</dbReference>
<dbReference type="SMART" id="SM00091">
    <property type="entry name" value="PAS"/>
    <property type="match status" value="1"/>
</dbReference>
<dbReference type="Pfam" id="PF00158">
    <property type="entry name" value="Sigma54_activat"/>
    <property type="match status" value="1"/>
</dbReference>
<dbReference type="InterPro" id="IPR002197">
    <property type="entry name" value="HTH_Fis"/>
</dbReference>
<feature type="domain" description="Sigma-54 factor interaction" evidence="6">
    <location>
        <begin position="156"/>
        <end position="385"/>
    </location>
</feature>
<dbReference type="Gene3D" id="1.10.10.60">
    <property type="entry name" value="Homeodomain-like"/>
    <property type="match status" value="1"/>
</dbReference>
<dbReference type="InterPro" id="IPR003593">
    <property type="entry name" value="AAA+_ATPase"/>
</dbReference>
<dbReference type="Pfam" id="PF02954">
    <property type="entry name" value="HTH_8"/>
    <property type="match status" value="1"/>
</dbReference>
<dbReference type="Pfam" id="PF13188">
    <property type="entry name" value="PAS_8"/>
    <property type="match status" value="1"/>
</dbReference>
<dbReference type="FunFam" id="3.40.50.300:FF:000006">
    <property type="entry name" value="DNA-binding transcriptional regulator NtrC"/>
    <property type="match status" value="1"/>
</dbReference>
<keyword evidence="9" id="KW-1185">Reference proteome</keyword>
<dbReference type="InterPro" id="IPR009057">
    <property type="entry name" value="Homeodomain-like_sf"/>
</dbReference>
<dbReference type="InterPro" id="IPR058031">
    <property type="entry name" value="AAA_lid_NorR"/>
</dbReference>
<accession>A0A1W2F2W7</accession>
<protein>
    <submittedName>
        <fullName evidence="8">Transcriptional regulator containing PAS, AAA-type ATPase, and DNA-binding Fis domains</fullName>
    </submittedName>
</protein>
<evidence type="ECO:0000259" key="7">
    <source>
        <dbReference type="PROSITE" id="PS50112"/>
    </source>
</evidence>
<dbReference type="PRINTS" id="PR01590">
    <property type="entry name" value="HTHFIS"/>
</dbReference>
<organism evidence="8 9">
    <name type="scientific">Sporomusa malonica</name>
    <dbReference type="NCBI Taxonomy" id="112901"/>
    <lineage>
        <taxon>Bacteria</taxon>
        <taxon>Bacillati</taxon>
        <taxon>Bacillota</taxon>
        <taxon>Negativicutes</taxon>
        <taxon>Selenomonadales</taxon>
        <taxon>Sporomusaceae</taxon>
        <taxon>Sporomusa</taxon>
    </lineage>
</organism>
<dbReference type="GO" id="GO:0006355">
    <property type="term" value="P:regulation of DNA-templated transcription"/>
    <property type="evidence" value="ECO:0007669"/>
    <property type="project" value="InterPro"/>
</dbReference>
<name>A0A1W2F2W7_9FIRM</name>
<dbReference type="EMBL" id="FWXI01000041">
    <property type="protein sequence ID" value="SMD16250.1"/>
    <property type="molecule type" value="Genomic_DNA"/>
</dbReference>
<dbReference type="InterPro" id="IPR025944">
    <property type="entry name" value="Sigma_54_int_dom_CS"/>
</dbReference>
<dbReference type="Pfam" id="PF25601">
    <property type="entry name" value="AAA_lid_14"/>
    <property type="match status" value="1"/>
</dbReference>
<evidence type="ECO:0000256" key="5">
    <source>
        <dbReference type="ARBA" id="ARBA00023163"/>
    </source>
</evidence>
<evidence type="ECO:0000256" key="4">
    <source>
        <dbReference type="ARBA" id="ARBA00023125"/>
    </source>
</evidence>
<dbReference type="STRING" id="112901.SAMN04488500_1413"/>
<keyword evidence="2" id="KW-0067">ATP-binding</keyword>
<dbReference type="RefSeq" id="WP_084578475.1">
    <property type="nucleotide sequence ID" value="NZ_CP155572.1"/>
</dbReference>
<dbReference type="PROSITE" id="PS50045">
    <property type="entry name" value="SIGMA54_INTERACT_4"/>
    <property type="match status" value="1"/>
</dbReference>
<dbReference type="SUPFAM" id="SSF46689">
    <property type="entry name" value="Homeodomain-like"/>
    <property type="match status" value="1"/>
</dbReference>
<dbReference type="InterPro" id="IPR000014">
    <property type="entry name" value="PAS"/>
</dbReference>
<dbReference type="PROSITE" id="PS00676">
    <property type="entry name" value="SIGMA54_INTERACT_2"/>
    <property type="match status" value="1"/>
</dbReference>
<dbReference type="PROSITE" id="PS50112">
    <property type="entry name" value="PAS"/>
    <property type="match status" value="1"/>
</dbReference>
<sequence>MKSNSHAVTTKIIQKWDQDLLFKILDNIDDVVLVLDSDTTIVYANESYANILGVPVYKVLGCRLDMIEPDALAIAVLRSGVASHGQSDYLTSVGIDTIGSAFPLLENEKIIGCVAIFKNISEVVELSRELERTKEVAGYLQEQLNHKNLPLSFKEFIGNNPHLQETLELAAKVAPTNSTVLIRGESGVGKGVLATAIHNSSKRKDKPLIKVNSAAIPETLLESELFGYDEGAFSGAKKGGKIGKFELAHGGTIFLDEIGDMSFSMQAKLLRVLQEKEVERVGGNKTIKLDIRVIAATNRDLEKMIKDGEFRSDLYYRLNIVPLHILPLRERKDDIIPLAKKFLSHFSEDCGENIILSPEVVKIMQKYEWPGNVRELQNIVEHACIVRTGRFIEARHLPAYLRPKSSLKEPEHRQLNPYDLKEAIERIERDLIAAALATSNNNRSVAIRQLGISRRTFYEKINKYNIVEQSKA</sequence>
<dbReference type="PANTHER" id="PTHR32071">
    <property type="entry name" value="TRANSCRIPTIONAL REGULATORY PROTEIN"/>
    <property type="match status" value="1"/>
</dbReference>
<dbReference type="SUPFAM" id="SSF52540">
    <property type="entry name" value="P-loop containing nucleoside triphosphate hydrolases"/>
    <property type="match status" value="1"/>
</dbReference>
<dbReference type="Gene3D" id="3.40.50.300">
    <property type="entry name" value="P-loop containing nucleotide triphosphate hydrolases"/>
    <property type="match status" value="1"/>
</dbReference>
<dbReference type="SMART" id="SM00382">
    <property type="entry name" value="AAA"/>
    <property type="match status" value="1"/>
</dbReference>
<evidence type="ECO:0000313" key="9">
    <source>
        <dbReference type="Proteomes" id="UP000192738"/>
    </source>
</evidence>
<evidence type="ECO:0000256" key="3">
    <source>
        <dbReference type="ARBA" id="ARBA00023015"/>
    </source>
</evidence>
<dbReference type="Proteomes" id="UP000192738">
    <property type="component" value="Unassembled WGS sequence"/>
</dbReference>
<dbReference type="OrthoDB" id="9771372at2"/>
<keyword evidence="4 8" id="KW-0238">DNA-binding</keyword>
<keyword evidence="1" id="KW-0547">Nucleotide-binding</keyword>
<dbReference type="InterPro" id="IPR025943">
    <property type="entry name" value="Sigma_54_int_dom_ATP-bd_2"/>
</dbReference>
<proteinExistence type="predicted"/>
<feature type="domain" description="PAS" evidence="7">
    <location>
        <begin position="17"/>
        <end position="70"/>
    </location>
</feature>
<dbReference type="InterPro" id="IPR025662">
    <property type="entry name" value="Sigma_54_int_dom_ATP-bd_1"/>
</dbReference>
<dbReference type="Gene3D" id="1.10.8.60">
    <property type="match status" value="1"/>
</dbReference>
<dbReference type="SUPFAM" id="SSF55785">
    <property type="entry name" value="PYP-like sensor domain (PAS domain)"/>
    <property type="match status" value="1"/>
</dbReference>
<dbReference type="InterPro" id="IPR027417">
    <property type="entry name" value="P-loop_NTPase"/>
</dbReference>
<dbReference type="InterPro" id="IPR035965">
    <property type="entry name" value="PAS-like_dom_sf"/>
</dbReference>
<dbReference type="PROSITE" id="PS00675">
    <property type="entry name" value="SIGMA54_INTERACT_1"/>
    <property type="match status" value="1"/>
</dbReference>
<evidence type="ECO:0000256" key="1">
    <source>
        <dbReference type="ARBA" id="ARBA00022741"/>
    </source>
</evidence>
<dbReference type="CDD" id="cd00009">
    <property type="entry name" value="AAA"/>
    <property type="match status" value="1"/>
</dbReference>
<evidence type="ECO:0000259" key="6">
    <source>
        <dbReference type="PROSITE" id="PS50045"/>
    </source>
</evidence>
<evidence type="ECO:0000313" key="8">
    <source>
        <dbReference type="EMBL" id="SMD16250.1"/>
    </source>
</evidence>
<reference evidence="8 9" key="1">
    <citation type="submission" date="2017-04" db="EMBL/GenBank/DDBJ databases">
        <authorList>
            <person name="Afonso C.L."/>
            <person name="Miller P.J."/>
            <person name="Scott M.A."/>
            <person name="Spackman E."/>
            <person name="Goraichik I."/>
            <person name="Dimitrov K.M."/>
            <person name="Suarez D.L."/>
            <person name="Swayne D.E."/>
        </authorList>
    </citation>
    <scope>NUCLEOTIDE SEQUENCE [LARGE SCALE GENOMIC DNA]</scope>
    <source>
        <strain evidence="8 9">DSM 5090</strain>
    </source>
</reference>
<dbReference type="AlphaFoldDB" id="A0A1W2F2W7"/>
<keyword evidence="5" id="KW-0804">Transcription</keyword>
<dbReference type="PROSITE" id="PS00688">
    <property type="entry name" value="SIGMA54_INTERACT_3"/>
    <property type="match status" value="1"/>
</dbReference>